<dbReference type="AlphaFoldDB" id="A0A1I7XII7"/>
<dbReference type="Proteomes" id="UP000095283">
    <property type="component" value="Unplaced"/>
</dbReference>
<dbReference type="WBParaSite" id="Hba_17125">
    <property type="protein sequence ID" value="Hba_17125"/>
    <property type="gene ID" value="Hba_17125"/>
</dbReference>
<proteinExistence type="predicted"/>
<sequence>MRLKRAALAAEFQCLAGDDSDENDGETAQILDRKYVIKHLRVDTTKMKAAMKAVLSNPLMTSDKLQEVSRSIMDSDLSLHSDVISSSSSEKENAQHELETSDTVNINKNEIDILEISRAVLAPPDEDPQTLTDTGAAVPSTVTASIEMACFAAEVRQKDFVVEGTHTFTSLFTCLPHRMNRRHVREVTVANSLVIALHMCNENSLQLLQERPHSQLSGRSEPWMMDFTFSNGRAPSPPDTV</sequence>
<organism evidence="1 2">
    <name type="scientific">Heterorhabditis bacteriophora</name>
    <name type="common">Entomopathogenic nematode worm</name>
    <dbReference type="NCBI Taxonomy" id="37862"/>
    <lineage>
        <taxon>Eukaryota</taxon>
        <taxon>Metazoa</taxon>
        <taxon>Ecdysozoa</taxon>
        <taxon>Nematoda</taxon>
        <taxon>Chromadorea</taxon>
        <taxon>Rhabditida</taxon>
        <taxon>Rhabditina</taxon>
        <taxon>Rhabditomorpha</taxon>
        <taxon>Strongyloidea</taxon>
        <taxon>Heterorhabditidae</taxon>
        <taxon>Heterorhabditis</taxon>
    </lineage>
</organism>
<name>A0A1I7XII7_HETBA</name>
<evidence type="ECO:0000313" key="1">
    <source>
        <dbReference type="Proteomes" id="UP000095283"/>
    </source>
</evidence>
<reference evidence="2" key="1">
    <citation type="submission" date="2016-11" db="UniProtKB">
        <authorList>
            <consortium name="WormBaseParasite"/>
        </authorList>
    </citation>
    <scope>IDENTIFICATION</scope>
</reference>
<evidence type="ECO:0000313" key="2">
    <source>
        <dbReference type="WBParaSite" id="Hba_17125"/>
    </source>
</evidence>
<protein>
    <submittedName>
        <fullName evidence="2">Condensin complex subunit 2</fullName>
    </submittedName>
</protein>
<accession>A0A1I7XII7</accession>
<keyword evidence="1" id="KW-1185">Reference proteome</keyword>